<accession>A0A9Y4KN73</accession>
<evidence type="ECO:0000256" key="8">
    <source>
        <dbReference type="ARBA" id="ARBA00043697"/>
    </source>
</evidence>
<evidence type="ECO:0000256" key="3">
    <source>
        <dbReference type="ARBA" id="ARBA00022801"/>
    </source>
</evidence>
<gene>
    <name evidence="13" type="primary">btd</name>
</gene>
<protein>
    <recommendedName>
        <fullName evidence="7">Biotinidase</fullName>
        <ecNumber evidence="6">3.5.1.12</ecNumber>
    </recommendedName>
</protein>
<feature type="active site" description="Proton donor" evidence="9">
    <location>
        <position position="182"/>
    </location>
</feature>
<dbReference type="InterPro" id="IPR043957">
    <property type="entry name" value="Vanin_C"/>
</dbReference>
<feature type="domain" description="CN hydrolase" evidence="11">
    <location>
        <begin position="38"/>
        <end position="310"/>
    </location>
</feature>
<evidence type="ECO:0000313" key="12">
    <source>
        <dbReference type="Proteomes" id="UP000694891"/>
    </source>
</evidence>
<dbReference type="CTD" id="686"/>
<keyword evidence="3" id="KW-0378">Hydrolase</keyword>
<dbReference type="PROSITE" id="PS50263">
    <property type="entry name" value="CN_HYDROLASE"/>
    <property type="match status" value="1"/>
</dbReference>
<evidence type="ECO:0000256" key="7">
    <source>
        <dbReference type="ARBA" id="ARBA00039680"/>
    </source>
</evidence>
<dbReference type="InterPro" id="IPR003010">
    <property type="entry name" value="C-N_Hydrolase"/>
</dbReference>
<feature type="active site" description="Nucleophile" evidence="9">
    <location>
        <position position="215"/>
    </location>
</feature>
<evidence type="ECO:0000256" key="10">
    <source>
        <dbReference type="SAM" id="SignalP"/>
    </source>
</evidence>
<dbReference type="EC" id="3.5.1.12" evidence="6"/>
<dbReference type="PIRSF" id="PIRSF011861">
    <property type="entry name" value="Biotinidase"/>
    <property type="match status" value="1"/>
</dbReference>
<dbReference type="InterPro" id="IPR036526">
    <property type="entry name" value="C-N_Hydrolase_sf"/>
</dbReference>
<dbReference type="PANTHER" id="PTHR10609">
    <property type="entry name" value="BIOTINIDASE-RELATED"/>
    <property type="match status" value="1"/>
</dbReference>
<reference evidence="13" key="1">
    <citation type="submission" date="2025-08" db="UniProtKB">
        <authorList>
            <consortium name="RefSeq"/>
        </authorList>
    </citation>
    <scope>IDENTIFICATION</scope>
</reference>
<comment type="similarity">
    <text evidence="1">Belongs to the carbon-nitrogen hydrolase superfamily. BTD/VNN family.</text>
</comment>
<keyword evidence="2 10" id="KW-0732">Signal</keyword>
<organism evidence="12 13">
    <name type="scientific">Stegastes partitus</name>
    <name type="common">bicolor damselfish</name>
    <dbReference type="NCBI Taxonomy" id="144197"/>
    <lineage>
        <taxon>Eukaryota</taxon>
        <taxon>Metazoa</taxon>
        <taxon>Chordata</taxon>
        <taxon>Craniata</taxon>
        <taxon>Vertebrata</taxon>
        <taxon>Euteleostomi</taxon>
        <taxon>Actinopterygii</taxon>
        <taxon>Neopterygii</taxon>
        <taxon>Teleostei</taxon>
        <taxon>Neoteleostei</taxon>
        <taxon>Acanthomorphata</taxon>
        <taxon>Ovalentaria</taxon>
        <taxon>Pomacentridae</taxon>
        <taxon>Stegastes</taxon>
    </lineage>
</organism>
<dbReference type="Proteomes" id="UP000694891">
    <property type="component" value="Unplaced"/>
</dbReference>
<dbReference type="PANTHER" id="PTHR10609:SF14">
    <property type="entry name" value="BIOTINIDASE"/>
    <property type="match status" value="1"/>
</dbReference>
<evidence type="ECO:0000256" key="4">
    <source>
        <dbReference type="ARBA" id="ARBA00023180"/>
    </source>
</evidence>
<dbReference type="InterPro" id="IPR012101">
    <property type="entry name" value="Biotinidase-like_euk"/>
</dbReference>
<evidence type="ECO:0000256" key="9">
    <source>
        <dbReference type="PIRSR" id="PIRSR011861-1"/>
    </source>
</evidence>
<dbReference type="RefSeq" id="XP_008293587.1">
    <property type="nucleotide sequence ID" value="XM_008295365.1"/>
</dbReference>
<dbReference type="FunFam" id="3.60.110.10:FF:000001">
    <property type="entry name" value="biotinidase isoform X1"/>
    <property type="match status" value="1"/>
</dbReference>
<keyword evidence="12" id="KW-1185">Reference proteome</keyword>
<evidence type="ECO:0000256" key="5">
    <source>
        <dbReference type="ARBA" id="ARBA00037073"/>
    </source>
</evidence>
<name>A0A9Y4KN73_9TELE</name>
<comment type="function">
    <text evidence="5">Catalytic release of biotin from biocytin, the product of biotin-dependent carboxylases degradation.</text>
</comment>
<dbReference type="GO" id="GO:0047708">
    <property type="term" value="F:biotinidase activity"/>
    <property type="evidence" value="ECO:0007669"/>
    <property type="project" value="UniProtKB-EC"/>
</dbReference>
<dbReference type="InterPro" id="IPR040154">
    <property type="entry name" value="Biotinidase/VNN"/>
</dbReference>
<evidence type="ECO:0000313" key="13">
    <source>
        <dbReference type="RefSeq" id="XP_008293587.1"/>
    </source>
</evidence>
<evidence type="ECO:0000256" key="1">
    <source>
        <dbReference type="ARBA" id="ARBA00008225"/>
    </source>
</evidence>
<evidence type="ECO:0000259" key="11">
    <source>
        <dbReference type="PROSITE" id="PS50263"/>
    </source>
</evidence>
<dbReference type="AlphaFoldDB" id="A0A9Y4KN73"/>
<evidence type="ECO:0000256" key="6">
    <source>
        <dbReference type="ARBA" id="ARBA00039012"/>
    </source>
</evidence>
<proteinExistence type="inferred from homology"/>
<feature type="active site" description="Proton acceptor" evidence="9">
    <location>
        <position position="79"/>
    </location>
</feature>
<dbReference type="Gene3D" id="3.60.110.10">
    <property type="entry name" value="Carbon-nitrogen hydrolase"/>
    <property type="match status" value="1"/>
</dbReference>
<dbReference type="CDD" id="cd07567">
    <property type="entry name" value="biotinidase_like"/>
    <property type="match status" value="1"/>
</dbReference>
<evidence type="ECO:0000256" key="2">
    <source>
        <dbReference type="ARBA" id="ARBA00022729"/>
    </source>
</evidence>
<comment type="catalytic activity">
    <reaction evidence="8">
        <text>biocytin + H2O = biotin + L-lysine</text>
        <dbReference type="Rhea" id="RHEA:77171"/>
        <dbReference type="ChEBI" id="CHEBI:15377"/>
        <dbReference type="ChEBI" id="CHEBI:32551"/>
        <dbReference type="ChEBI" id="CHEBI:57586"/>
        <dbReference type="ChEBI" id="CHEBI:195545"/>
        <dbReference type="EC" id="3.5.1.12"/>
    </reaction>
</comment>
<dbReference type="Pfam" id="PF19018">
    <property type="entry name" value="Vanin_C"/>
    <property type="match status" value="1"/>
</dbReference>
<feature type="signal peptide" evidence="10">
    <location>
        <begin position="1"/>
        <end position="17"/>
    </location>
</feature>
<dbReference type="GeneID" id="103367363"/>
<dbReference type="SUPFAM" id="SSF56317">
    <property type="entry name" value="Carbon-nitrogen hydrolase"/>
    <property type="match status" value="1"/>
</dbReference>
<dbReference type="Pfam" id="PF00795">
    <property type="entry name" value="CN_hydrolase"/>
    <property type="match status" value="1"/>
</dbReference>
<keyword evidence="4" id="KW-0325">Glycoprotein</keyword>
<sequence>MLLFVAVSVFFLAVGHAEPTGDSSYIAAVYEHRVVLNPEPRVPLSRRDALQHLQQNLDVYEQQAARAAQQGAQILVFPEDGLQGFNFTRSSISGYLETIPDPQQESWNPCTEPGRYSNTEVLQRLSCMARRYNLYLVANMPDLQPCPLQSAPSSTCPADGRWQFNTNVAFSSDGLLVARYHKYNLYFEQAFDKPPQAEIITFDTPFAGKFGLIICFDILFRDPTVTLVERGVRQLIYPTAWMNQLPLLDTIQFQRAFSLGANVTILGANIRSDRLIMSGSGIYTPFSATYHHAKTGDPEEGRLLVARVPVLDPLWAGQSVATESTSSSSSSSVDTDSGFCHQDNCVDPPAASSSTSSSHPTFTSSMMYDPFKFILLNNTEDELQVCDGTFCCRLQYKFVPPGSSKELYAVGAFAGTHIVNGRYALQVCAVVRCADLESSSCGQEVEEAESKMDFVLEGTFETRHVYPSVLASGLVLEQPRTLEKTADGRVTMKHSNMTGGLVTACLYGRMYHLDNE</sequence>
<feature type="chain" id="PRO_5041390526" description="Biotinidase" evidence="10">
    <location>
        <begin position="18"/>
        <end position="516"/>
    </location>
</feature>